<evidence type="ECO:0000256" key="7">
    <source>
        <dbReference type="ARBA" id="ARBA00023002"/>
    </source>
</evidence>
<gene>
    <name evidence="15" type="ORF">DM02DRAFT_585252</name>
</gene>
<evidence type="ECO:0000256" key="6">
    <source>
        <dbReference type="ARBA" id="ARBA00022989"/>
    </source>
</evidence>
<keyword evidence="6 12" id="KW-1133">Transmembrane helix</keyword>
<dbReference type="InterPro" id="IPR039261">
    <property type="entry name" value="FNR_nucleotide-bd"/>
</dbReference>
<keyword evidence="10" id="KW-0325">Glycoprotein</keyword>
<evidence type="ECO:0000313" key="15">
    <source>
        <dbReference type="EMBL" id="PVI05011.1"/>
    </source>
</evidence>
<feature type="domain" description="FAD-binding FR-type" evidence="14">
    <location>
        <begin position="432"/>
        <end position="597"/>
    </location>
</feature>
<feature type="transmembrane region" description="Helical" evidence="12">
    <location>
        <begin position="250"/>
        <end position="270"/>
    </location>
</feature>
<dbReference type="Proteomes" id="UP000244855">
    <property type="component" value="Unassembled WGS sequence"/>
</dbReference>
<evidence type="ECO:0000256" key="2">
    <source>
        <dbReference type="ARBA" id="ARBA00006278"/>
    </source>
</evidence>
<keyword evidence="16" id="KW-1185">Reference proteome</keyword>
<dbReference type="InterPro" id="IPR013112">
    <property type="entry name" value="FAD-bd_8"/>
</dbReference>
<evidence type="ECO:0000256" key="10">
    <source>
        <dbReference type="ARBA" id="ARBA00023180"/>
    </source>
</evidence>
<keyword evidence="8" id="KW-0406">Ion transport</keyword>
<dbReference type="GO" id="GO:0005886">
    <property type="term" value="C:plasma membrane"/>
    <property type="evidence" value="ECO:0007669"/>
    <property type="project" value="TreeGrafter"/>
</dbReference>
<feature type="region of interest" description="Disordered" evidence="11">
    <location>
        <begin position="519"/>
        <end position="552"/>
    </location>
</feature>
<feature type="transmembrane region" description="Helical" evidence="12">
    <location>
        <begin position="329"/>
        <end position="347"/>
    </location>
</feature>
<evidence type="ECO:0000259" key="14">
    <source>
        <dbReference type="PROSITE" id="PS51384"/>
    </source>
</evidence>
<comment type="subcellular location">
    <subcellularLocation>
        <location evidence="1">Membrane</location>
        <topology evidence="1">Multi-pass membrane protein</topology>
    </subcellularLocation>
</comment>
<dbReference type="Gene3D" id="3.40.50.80">
    <property type="entry name" value="Nucleotide-binding domain of ferredoxin-NADP reductase (FNR) module"/>
    <property type="match status" value="1"/>
</dbReference>
<protein>
    <submittedName>
        <fullName evidence="15">Ferric-chelate reductase-like protein</fullName>
    </submittedName>
</protein>
<dbReference type="InterPro" id="IPR051410">
    <property type="entry name" value="Ferric/Cupric_Reductase"/>
</dbReference>
<feature type="transmembrane region" description="Helical" evidence="12">
    <location>
        <begin position="367"/>
        <end position="388"/>
    </location>
</feature>
<feature type="signal peptide" evidence="13">
    <location>
        <begin position="1"/>
        <end position="20"/>
    </location>
</feature>
<dbReference type="GO" id="GO:0000293">
    <property type="term" value="F:ferric-chelate reductase activity"/>
    <property type="evidence" value="ECO:0007669"/>
    <property type="project" value="UniProtKB-ARBA"/>
</dbReference>
<evidence type="ECO:0000256" key="13">
    <source>
        <dbReference type="SAM" id="SignalP"/>
    </source>
</evidence>
<feature type="chain" id="PRO_5016058080" evidence="13">
    <location>
        <begin position="21"/>
        <end position="747"/>
    </location>
</feature>
<dbReference type="SFLD" id="SFLDG01168">
    <property type="entry name" value="Ferric_reductase_subgroup_(FRE"/>
    <property type="match status" value="1"/>
</dbReference>
<dbReference type="PANTHER" id="PTHR32361:SF9">
    <property type="entry name" value="FERRIC REDUCTASE TRANSMEMBRANE COMPONENT 3-RELATED"/>
    <property type="match status" value="1"/>
</dbReference>
<evidence type="ECO:0000256" key="3">
    <source>
        <dbReference type="ARBA" id="ARBA00022448"/>
    </source>
</evidence>
<reference evidence="15 16" key="1">
    <citation type="journal article" date="2018" name="Sci. Rep.">
        <title>Comparative genomics provides insights into the lifestyle and reveals functional heterogeneity of dark septate endophytic fungi.</title>
        <authorList>
            <person name="Knapp D.G."/>
            <person name="Nemeth J.B."/>
            <person name="Barry K."/>
            <person name="Hainaut M."/>
            <person name="Henrissat B."/>
            <person name="Johnson J."/>
            <person name="Kuo A."/>
            <person name="Lim J.H.P."/>
            <person name="Lipzen A."/>
            <person name="Nolan M."/>
            <person name="Ohm R.A."/>
            <person name="Tamas L."/>
            <person name="Grigoriev I.V."/>
            <person name="Spatafora J.W."/>
            <person name="Nagy L.G."/>
            <person name="Kovacs G.M."/>
        </authorList>
    </citation>
    <scope>NUCLEOTIDE SEQUENCE [LARGE SCALE GENOMIC DNA]</scope>
    <source>
        <strain evidence="15 16">DSE2036</strain>
    </source>
</reference>
<sequence>MRANLLSTLLVTGAVHNSYALRPGKWCLEACELNLNYAEFNDTDLALGSHKSRACRSRLRTDSLYLCIDEFCEVDGRAEWLSRANETCMVLGNASLPSYDAILRQYPPEERILIQRLYADEALTFPTLNEVLIPEETFHERAFMTLEAAFYEYDIHLVYGWAMFYFWAAVLAIGMTNRLAISVLNLRKQGRQSTFQDTPEAGAPNIERKQGLFIKFEVFFRRYISIPATFNKRCSEPIGWCTIPSRIQSLAIFLFVLLNIILCTVDYRTTEGNLYWPQKSTQLWRFVSDRTGIISLANFPLIWLFGMRNNVLMWLTGWGYGTYNNFHRWVARVSTVEAVIHSIGYTVMIHERGGWVLFRKYLYKHYFWNGELATIFMCAVLAFSVYGLRRSHYETFLILHIVLSIVVLFTMYYHVAIFTTGEWNRFIYPCVAVWFIDRVLRAFRIFTFNIQFWNTKAIASYDADSNLVKLDVPCENNLMEAKPGTYYYIYVLDNLLYAHQNHPFTVAYINTGKESSALNGSDNAHSLLRPSRRRTNSTESRESDSLLPQDQGSPLSSLVFLIRPYDGFTSRLAKKTSLSPKNLRVLIEGPYGHSVALQQYRNVLFIVGGTGIAVPLSHLSAMLSNGSSAISIRIVWAVREHALLLLVIRDFGFLFEDERVQLEVHVTQDEEDKDDLIIEAMKNVTVQFGRPNVPVVIKEAGEEVGQERLAIVACGPGQMADQARQSCVDLLAQGHNGVEHFEESFKW</sequence>
<evidence type="ECO:0000256" key="11">
    <source>
        <dbReference type="SAM" id="MobiDB-lite"/>
    </source>
</evidence>
<dbReference type="PROSITE" id="PS51384">
    <property type="entry name" value="FAD_FR"/>
    <property type="match status" value="1"/>
</dbReference>
<evidence type="ECO:0000256" key="8">
    <source>
        <dbReference type="ARBA" id="ARBA00023065"/>
    </source>
</evidence>
<evidence type="ECO:0000256" key="9">
    <source>
        <dbReference type="ARBA" id="ARBA00023136"/>
    </source>
</evidence>
<evidence type="ECO:0000256" key="4">
    <source>
        <dbReference type="ARBA" id="ARBA00022692"/>
    </source>
</evidence>
<keyword evidence="5" id="KW-0249">Electron transport</keyword>
<evidence type="ECO:0000256" key="5">
    <source>
        <dbReference type="ARBA" id="ARBA00022982"/>
    </source>
</evidence>
<keyword evidence="3" id="KW-0813">Transport</keyword>
<accession>A0A2V1E3H7</accession>
<dbReference type="SUPFAM" id="SSF52343">
    <property type="entry name" value="Ferredoxin reductase-like, C-terminal NADP-linked domain"/>
    <property type="match status" value="1"/>
</dbReference>
<dbReference type="InterPro" id="IPR013130">
    <property type="entry name" value="Fe3_Rdtase_TM_dom"/>
</dbReference>
<feature type="transmembrane region" description="Helical" evidence="12">
    <location>
        <begin position="395"/>
        <end position="414"/>
    </location>
</feature>
<dbReference type="CDD" id="cd06186">
    <property type="entry name" value="NOX_Duox_like_FAD_NADP"/>
    <property type="match status" value="1"/>
</dbReference>
<dbReference type="GO" id="GO:0015677">
    <property type="term" value="P:copper ion import"/>
    <property type="evidence" value="ECO:0007669"/>
    <property type="project" value="TreeGrafter"/>
</dbReference>
<keyword evidence="9 12" id="KW-0472">Membrane</keyword>
<feature type="transmembrane region" description="Helical" evidence="12">
    <location>
        <begin position="290"/>
        <end position="308"/>
    </location>
</feature>
<dbReference type="OrthoDB" id="167398at2759"/>
<dbReference type="GO" id="GO:0006879">
    <property type="term" value="P:intracellular iron ion homeostasis"/>
    <property type="evidence" value="ECO:0007669"/>
    <property type="project" value="TreeGrafter"/>
</dbReference>
<dbReference type="EMBL" id="KZ805317">
    <property type="protein sequence ID" value="PVI05011.1"/>
    <property type="molecule type" value="Genomic_DNA"/>
</dbReference>
<dbReference type="Pfam" id="PF08022">
    <property type="entry name" value="FAD_binding_8"/>
    <property type="match status" value="1"/>
</dbReference>
<feature type="transmembrane region" description="Helical" evidence="12">
    <location>
        <begin position="158"/>
        <end position="181"/>
    </location>
</feature>
<dbReference type="SFLD" id="SFLDS00052">
    <property type="entry name" value="Ferric_Reductase_Domain"/>
    <property type="match status" value="1"/>
</dbReference>
<dbReference type="InterPro" id="IPR017927">
    <property type="entry name" value="FAD-bd_FR_type"/>
</dbReference>
<dbReference type="Pfam" id="PF01794">
    <property type="entry name" value="Ferric_reduct"/>
    <property type="match status" value="1"/>
</dbReference>
<dbReference type="GO" id="GO:0006826">
    <property type="term" value="P:iron ion transport"/>
    <property type="evidence" value="ECO:0007669"/>
    <property type="project" value="TreeGrafter"/>
</dbReference>
<dbReference type="STRING" id="97972.A0A2V1E3H7"/>
<name>A0A2V1E3H7_9PLEO</name>
<keyword evidence="7" id="KW-0560">Oxidoreductase</keyword>
<dbReference type="PANTHER" id="PTHR32361">
    <property type="entry name" value="FERRIC/CUPRIC REDUCTASE TRANSMEMBRANE COMPONENT"/>
    <property type="match status" value="1"/>
</dbReference>
<comment type="similarity">
    <text evidence="2">Belongs to the ferric reductase (FRE) family.</text>
</comment>
<keyword evidence="4 12" id="KW-0812">Transmembrane</keyword>
<dbReference type="Pfam" id="PF08030">
    <property type="entry name" value="NAD_binding_6"/>
    <property type="match status" value="1"/>
</dbReference>
<evidence type="ECO:0000313" key="16">
    <source>
        <dbReference type="Proteomes" id="UP000244855"/>
    </source>
</evidence>
<proteinExistence type="inferred from homology"/>
<evidence type="ECO:0000256" key="12">
    <source>
        <dbReference type="SAM" id="Phobius"/>
    </source>
</evidence>
<dbReference type="AlphaFoldDB" id="A0A2V1E3H7"/>
<organism evidence="15 16">
    <name type="scientific">Periconia macrospinosa</name>
    <dbReference type="NCBI Taxonomy" id="97972"/>
    <lineage>
        <taxon>Eukaryota</taxon>
        <taxon>Fungi</taxon>
        <taxon>Dikarya</taxon>
        <taxon>Ascomycota</taxon>
        <taxon>Pezizomycotina</taxon>
        <taxon>Dothideomycetes</taxon>
        <taxon>Pleosporomycetidae</taxon>
        <taxon>Pleosporales</taxon>
        <taxon>Massarineae</taxon>
        <taxon>Periconiaceae</taxon>
        <taxon>Periconia</taxon>
    </lineage>
</organism>
<dbReference type="InterPro" id="IPR013121">
    <property type="entry name" value="Fe_red_NAD-bd_6"/>
</dbReference>
<keyword evidence="13" id="KW-0732">Signal</keyword>
<evidence type="ECO:0000256" key="1">
    <source>
        <dbReference type="ARBA" id="ARBA00004141"/>
    </source>
</evidence>